<keyword evidence="3" id="KW-0813">Transport</keyword>
<accession>A0AAQ3M366</accession>
<comment type="similarity">
    <text evidence="2">Belongs to the nucleoporin interacting component (NIC) family.</text>
</comment>
<dbReference type="AlphaFoldDB" id="A0AAQ3M366"/>
<dbReference type="GO" id="GO:0017056">
    <property type="term" value="F:structural constituent of nuclear pore"/>
    <property type="evidence" value="ECO:0007669"/>
    <property type="project" value="InterPro"/>
</dbReference>
<keyword evidence="7" id="KW-1185">Reference proteome</keyword>
<feature type="region of interest" description="Disordered" evidence="5">
    <location>
        <begin position="64"/>
        <end position="111"/>
    </location>
</feature>
<keyword evidence="4" id="KW-0539">Nucleus</keyword>
<dbReference type="EMBL" id="CP138582">
    <property type="protein sequence ID" value="WPG99242.1"/>
    <property type="molecule type" value="Genomic_DNA"/>
</dbReference>
<evidence type="ECO:0000256" key="1">
    <source>
        <dbReference type="ARBA" id="ARBA00004567"/>
    </source>
</evidence>
<feature type="compositionally biased region" description="Polar residues" evidence="5">
    <location>
        <begin position="344"/>
        <end position="374"/>
    </location>
</feature>
<dbReference type="Pfam" id="PF04097">
    <property type="entry name" value="Nic96"/>
    <property type="match status" value="1"/>
</dbReference>
<dbReference type="GO" id="GO:0016973">
    <property type="term" value="P:poly(A)+ mRNA export from nucleus"/>
    <property type="evidence" value="ECO:0007669"/>
    <property type="project" value="TreeGrafter"/>
</dbReference>
<keyword evidence="3" id="KW-0906">Nuclear pore complex</keyword>
<feature type="compositionally biased region" description="Low complexity" evidence="5">
    <location>
        <begin position="73"/>
        <end position="97"/>
    </location>
</feature>
<dbReference type="PANTHER" id="PTHR11225">
    <property type="entry name" value="NUCLEAR PORE COMPLEX PROTEIN NUP93 NUCLEOPORIN NUP93 DEAD EYE PROTEIN"/>
    <property type="match status" value="1"/>
</dbReference>
<dbReference type="InterPro" id="IPR007231">
    <property type="entry name" value="Nucleoporin_int_Nup93/Nic96"/>
</dbReference>
<dbReference type="GO" id="GO:0005643">
    <property type="term" value="C:nuclear pore"/>
    <property type="evidence" value="ECO:0007669"/>
    <property type="project" value="UniProtKB-SubCell"/>
</dbReference>
<name>A0AAQ3M366_9PEZI</name>
<sequence length="1141" mass="124937">MSLFLGLASKTTSAGTGTSLFGTAPAASSTGGASSLFGNNAAAAPASSAPSLFGAKPAAPATGGTSLFGGNTASSQPSSQPAASSGTSLFGSTLGGTQPATNTGASSLFGAKPTATTGNSLFGGSTATQTQPASSNNLFGGAAAATSQSAQPTNGSVFGNDILPSAKYPLSTERQVDPGVSAAQPAYFQALLERGKKRQAQEYISPFGELPSLELGLADISRKVKNIGQGGPSAGARGADARSHYLLSASGVNTNQALRDIDELANSTAGARNTIGELPDYNAYSDVKQGLTTYHVDKFQYLVDNHLKKAQADFDRMIDEQLHDVNWDAHRQRIYEHFGLKKPQGNSDALQQSTRFGRSSARQSRLGGTSTMGQTFGLPGMAKSVIGTPGPRGARITAFADVADKLPEGMRPAPEDRIQRAKQERYCAKVTDLNLARLREAVYPVLKQFAEVEAEPTNEDNSMLINAYKALIDITGEDSTKDTFSDPGTIRERHYANHYLAESNQQGSNIIGKRIIRGSRKFLEKLFYSELETTIAKNPREANIGGVPTAIAKVKGYVRVRASRKELGQDLELLQELNGDYCWPVIFYMLRSGLYHEALEYLEENQAAFRQIDRSFMRYLRSYVTSDEHRLPPDQQTAINNEYSQRQRLAPEDSIDPYRMMCYKVVGRCDLSRRNLDNITNNMNDWIWLQFSLARDYNRVDEFAHEAFGLPELRNSIKEIGDRYFGPNSDIANAPMTFFFMQILAGLFEKAVADLYPHNYVTATHFAIALDYYGLLRVSDISNSEDLFSQTTRQEPQIAFGSMMGLYTRDFRTANATAAIDYLCLICLNKDLPGALGKSQRELCHQAITEVVLETREYASLLGDIRNDGQRIVGEIETRLRLIDIGTQEDFLRQITLVAARTADEQGRVTDAALLFHLAEDYDKVVQVINEAVSLALTADPNEQPMRLDPLKPRSVPEDQAAKHLPGELQNSLSLTAIDDPFVLTHGLMQLYQGNAMYFSRIKQTQIDSCSLLMQLAGARQCIQKNQWPEAIDRVTASRILPILANGDMTAIRHLATAFNDMPTVVSRTIGHVMIWTVIACSNQVHHLRSLELQTDATPEAVRRCIVTAKDVMVFAGLIKYKLPARVWETLAKVGGDLGEY</sequence>
<evidence type="ECO:0000256" key="5">
    <source>
        <dbReference type="SAM" id="MobiDB-lite"/>
    </source>
</evidence>
<proteinExistence type="inferred from homology"/>
<evidence type="ECO:0000256" key="2">
    <source>
        <dbReference type="ARBA" id="ARBA00010186"/>
    </source>
</evidence>
<evidence type="ECO:0000313" key="7">
    <source>
        <dbReference type="Proteomes" id="UP001303373"/>
    </source>
</evidence>
<dbReference type="GO" id="GO:0006606">
    <property type="term" value="P:protein import into nucleus"/>
    <property type="evidence" value="ECO:0007669"/>
    <property type="project" value="TreeGrafter"/>
</dbReference>
<dbReference type="PANTHER" id="PTHR11225:SF4">
    <property type="entry name" value="NUCLEAR PORE COMPLEX PROTEIN NUP93"/>
    <property type="match status" value="1"/>
</dbReference>
<gene>
    <name evidence="6" type="ORF">R9X50_00205300</name>
</gene>
<keyword evidence="3" id="KW-0653">Protein transport</keyword>
<keyword evidence="3" id="KW-0811">Translocation</keyword>
<dbReference type="Pfam" id="PF13634">
    <property type="entry name" value="Nucleoporin_FG"/>
    <property type="match status" value="1"/>
</dbReference>
<feature type="region of interest" description="Disordered" evidence="5">
    <location>
        <begin position="340"/>
        <end position="374"/>
    </location>
</feature>
<dbReference type="InterPro" id="IPR025574">
    <property type="entry name" value="Nucleoporin_FG_rpt"/>
</dbReference>
<reference evidence="6 7" key="1">
    <citation type="submission" date="2023-11" db="EMBL/GenBank/DDBJ databases">
        <title>An acidophilic fungus is an integral part of prey digestion in a carnivorous sundew plant.</title>
        <authorList>
            <person name="Tsai I.J."/>
        </authorList>
    </citation>
    <scope>NUCLEOTIDE SEQUENCE [LARGE SCALE GENOMIC DNA]</scope>
    <source>
        <strain evidence="6">169a</strain>
    </source>
</reference>
<evidence type="ECO:0000313" key="6">
    <source>
        <dbReference type="EMBL" id="WPG99242.1"/>
    </source>
</evidence>
<evidence type="ECO:0000256" key="3">
    <source>
        <dbReference type="ARBA" id="ARBA00023132"/>
    </source>
</evidence>
<protein>
    <submittedName>
        <fullName evidence="6">Nup93/Nic96-domain-containing protein</fullName>
    </submittedName>
</protein>
<organism evidence="6 7">
    <name type="scientific">Acrodontium crateriforme</name>
    <dbReference type="NCBI Taxonomy" id="150365"/>
    <lineage>
        <taxon>Eukaryota</taxon>
        <taxon>Fungi</taxon>
        <taxon>Dikarya</taxon>
        <taxon>Ascomycota</taxon>
        <taxon>Pezizomycotina</taxon>
        <taxon>Dothideomycetes</taxon>
        <taxon>Dothideomycetidae</taxon>
        <taxon>Mycosphaerellales</taxon>
        <taxon>Teratosphaeriaceae</taxon>
        <taxon>Acrodontium</taxon>
    </lineage>
</organism>
<comment type="subcellular location">
    <subcellularLocation>
        <location evidence="1">Nucleus</location>
        <location evidence="1">Nuclear pore complex</location>
    </subcellularLocation>
</comment>
<evidence type="ECO:0000256" key="4">
    <source>
        <dbReference type="ARBA" id="ARBA00023242"/>
    </source>
</evidence>
<dbReference type="Proteomes" id="UP001303373">
    <property type="component" value="Chromosome 3"/>
</dbReference>
<keyword evidence="3" id="KW-0509">mRNA transport</keyword>